<evidence type="ECO:0000256" key="6">
    <source>
        <dbReference type="ARBA" id="ARBA00023027"/>
    </source>
</evidence>
<dbReference type="GO" id="GO:0005829">
    <property type="term" value="C:cytosol"/>
    <property type="evidence" value="ECO:0007669"/>
    <property type="project" value="TreeGrafter"/>
</dbReference>
<dbReference type="Gene3D" id="3.30.390.110">
    <property type="match status" value="1"/>
</dbReference>
<dbReference type="EC" id="1.1.1.37" evidence="3"/>
<dbReference type="Pfam" id="PF01778">
    <property type="entry name" value="Ribosomal_L28e"/>
    <property type="match status" value="1"/>
</dbReference>
<comment type="similarity">
    <text evidence="1">Belongs to the LDH/MDH superfamily. MDH type 1 family.</text>
</comment>
<evidence type="ECO:0000256" key="5">
    <source>
        <dbReference type="ARBA" id="ARBA00023002"/>
    </source>
</evidence>
<reference evidence="11 12" key="1">
    <citation type="submission" date="2015-04" db="EMBL/GenBank/DDBJ databases">
        <authorList>
            <person name="Syromyatnikov M.Y."/>
            <person name="Popov V.N."/>
        </authorList>
    </citation>
    <scope>NUCLEOTIDE SEQUENCE [LARGE SCALE GENOMIC DNA]</scope>
    <source>
        <strain evidence="11">WF-38-12</strain>
    </source>
</reference>
<feature type="region of interest" description="Disordered" evidence="7">
    <location>
        <begin position="124"/>
        <end position="159"/>
    </location>
</feature>
<dbReference type="GO" id="GO:0006099">
    <property type="term" value="P:tricarboxylic acid cycle"/>
    <property type="evidence" value="ECO:0007669"/>
    <property type="project" value="UniProtKB-KW"/>
</dbReference>
<dbReference type="EMBL" id="CVMT01000005">
    <property type="protein sequence ID" value="CRG88740.1"/>
    <property type="molecule type" value="Genomic_DNA"/>
</dbReference>
<dbReference type="InterPro" id="IPR001236">
    <property type="entry name" value="Lactate/malate_DH_N"/>
</dbReference>
<dbReference type="InterPro" id="IPR010097">
    <property type="entry name" value="Malate_DH_type1"/>
</dbReference>
<dbReference type="InterPro" id="IPR001252">
    <property type="entry name" value="Malate_DH_AS"/>
</dbReference>
<dbReference type="GO" id="GO:0030060">
    <property type="term" value="F:L-malate dehydrogenase (NAD+) activity"/>
    <property type="evidence" value="ECO:0007669"/>
    <property type="project" value="UniProtKB-EC"/>
</dbReference>
<evidence type="ECO:0000313" key="11">
    <source>
        <dbReference type="EMBL" id="CRG88740.1"/>
    </source>
</evidence>
<protein>
    <recommendedName>
        <fullName evidence="3">malate dehydrogenase</fullName>
        <ecNumber evidence="3">1.1.1.37</ecNumber>
    </recommendedName>
</protein>
<sequence length="627" mass="66806">MSNVSSDLVWQITRSQNAFLVKRNDAGGVQFSRDPLNPVNYHSRKYAGYANEKALGLESSENGGVSLIAKNASNTQNPAKNIRTTTFGPHTSNRKIYKSVASASAKNGYRADLREVAVARVSALRRAQKPKKDVPASKPRGAKAKKAAEQDGSGTTFPPFSDTCSVQSCWRTISRDEKRHFAGEALGLYPMPQAVPATDDGPADCATCALLILGETLSRKDPSYLLTPHPPDTRPPLPPPLDLSSSLSFHRFVSIQFNLKESNLANRQNGQSRSVSAWRVFRYGDKVLIGFRAVVLGASGGIGQSNRPVRKQPLSLLLKASPLVDDLALYDVVNTPGVAADLSHISSPAKLEGYLPADDGLKKALTGADVVVIPAGIPRKPGMTRDDLFKVNAGIVQTLVKGIAEFSPKAFVLIISNPVNSTVPIAAEVLKAAGVFDPKRLFGVTTLDVVRAETFVKEYSGEKDPSKATIPVVGGHSGDTIVPLFSLAKPALQIPADKYDALVNRVQFGGDEVVKAKDGAGSATLSMAFAGFRFAENVIKALKGTPSETEPTYVYLPGVPGGDAIAKATGVDFFSVPVELSADGASKAINVLENVSEQEKKLLEVAIKGLKTNIEKGVDFVKNPPPK</sequence>
<keyword evidence="5" id="KW-0560">Oxidoreductase</keyword>
<dbReference type="Gene3D" id="3.90.110.10">
    <property type="entry name" value="Lactate dehydrogenase/glycoside hydrolase, family 4, C-terminal"/>
    <property type="match status" value="1"/>
</dbReference>
<evidence type="ECO:0000259" key="9">
    <source>
        <dbReference type="Pfam" id="PF01778"/>
    </source>
</evidence>
<dbReference type="GO" id="GO:0006108">
    <property type="term" value="P:malate metabolic process"/>
    <property type="evidence" value="ECO:0007669"/>
    <property type="project" value="InterPro"/>
</dbReference>
<evidence type="ECO:0000256" key="1">
    <source>
        <dbReference type="ARBA" id="ARBA00008824"/>
    </source>
</evidence>
<dbReference type="OrthoDB" id="4069699at2759"/>
<evidence type="ECO:0000256" key="4">
    <source>
        <dbReference type="ARBA" id="ARBA00022532"/>
    </source>
</evidence>
<dbReference type="Pfam" id="PF02866">
    <property type="entry name" value="Ldh_1_C"/>
    <property type="match status" value="1"/>
</dbReference>
<keyword evidence="12" id="KW-1185">Reference proteome</keyword>
<evidence type="ECO:0000256" key="7">
    <source>
        <dbReference type="SAM" id="MobiDB-lite"/>
    </source>
</evidence>
<feature type="domain" description="Lactate/malate dehydrogenase C-terminal" evidence="10">
    <location>
        <begin position="445"/>
        <end position="620"/>
    </location>
</feature>
<comment type="subunit">
    <text evidence="2">Homodimer.</text>
</comment>
<dbReference type="STRING" id="28573.A0A0U1M134"/>
<evidence type="ECO:0000313" key="12">
    <source>
        <dbReference type="Proteomes" id="UP000054383"/>
    </source>
</evidence>
<feature type="domain" description="Lactate/malate dehydrogenase N-terminal" evidence="8">
    <location>
        <begin position="293"/>
        <end position="443"/>
    </location>
</feature>
<accession>A0A0U1M134</accession>
<dbReference type="InterPro" id="IPR036291">
    <property type="entry name" value="NAD(P)-bd_dom_sf"/>
</dbReference>
<evidence type="ECO:0000256" key="2">
    <source>
        <dbReference type="ARBA" id="ARBA00011738"/>
    </source>
</evidence>
<dbReference type="PANTHER" id="PTHR11540:SF16">
    <property type="entry name" value="MALATE DEHYDROGENASE, MITOCHONDRIAL"/>
    <property type="match status" value="1"/>
</dbReference>
<dbReference type="InterPro" id="IPR015955">
    <property type="entry name" value="Lactate_DH/Glyco_Ohase_4_C"/>
</dbReference>
<dbReference type="PROSITE" id="PS00068">
    <property type="entry name" value="MDH"/>
    <property type="match status" value="1"/>
</dbReference>
<keyword evidence="4" id="KW-0816">Tricarboxylic acid cycle</keyword>
<dbReference type="AlphaFoldDB" id="A0A0U1M134"/>
<dbReference type="SUPFAM" id="SSF51735">
    <property type="entry name" value="NAD(P)-binding Rossmann-fold domains"/>
    <property type="match status" value="1"/>
</dbReference>
<dbReference type="FunFam" id="3.90.110.10:FF:000009">
    <property type="entry name" value="Malate dehydrogenase"/>
    <property type="match status" value="1"/>
</dbReference>
<dbReference type="Gene3D" id="3.40.50.720">
    <property type="entry name" value="NAD(P)-binding Rossmann-like Domain"/>
    <property type="match status" value="1"/>
</dbReference>
<dbReference type="Pfam" id="PF00056">
    <property type="entry name" value="Ldh_1_N"/>
    <property type="match status" value="1"/>
</dbReference>
<name>A0A0U1M134_TALIS</name>
<dbReference type="InterPro" id="IPR029004">
    <property type="entry name" value="Ribosomal_eL28/Mak16"/>
</dbReference>
<dbReference type="PANTHER" id="PTHR11540">
    <property type="entry name" value="MALATE AND LACTATE DEHYDROGENASE"/>
    <property type="match status" value="1"/>
</dbReference>
<evidence type="ECO:0000256" key="3">
    <source>
        <dbReference type="ARBA" id="ARBA00012995"/>
    </source>
</evidence>
<dbReference type="CDD" id="cd01337">
    <property type="entry name" value="MDH_glyoxysomal_mitochondrial"/>
    <property type="match status" value="1"/>
</dbReference>
<keyword evidence="6" id="KW-0520">NAD</keyword>
<dbReference type="OMA" id="IVKWHAL"/>
<dbReference type="NCBIfam" id="TIGR01772">
    <property type="entry name" value="MDH_euk_gproteo"/>
    <property type="match status" value="1"/>
</dbReference>
<evidence type="ECO:0000259" key="8">
    <source>
        <dbReference type="Pfam" id="PF00056"/>
    </source>
</evidence>
<organism evidence="11 12">
    <name type="scientific">Talaromyces islandicus</name>
    <name type="common">Penicillium islandicum</name>
    <dbReference type="NCBI Taxonomy" id="28573"/>
    <lineage>
        <taxon>Eukaryota</taxon>
        <taxon>Fungi</taxon>
        <taxon>Dikarya</taxon>
        <taxon>Ascomycota</taxon>
        <taxon>Pezizomycotina</taxon>
        <taxon>Eurotiomycetes</taxon>
        <taxon>Eurotiomycetidae</taxon>
        <taxon>Eurotiales</taxon>
        <taxon>Trichocomaceae</taxon>
        <taxon>Talaromyces</taxon>
        <taxon>Talaromyces sect. Islandici</taxon>
    </lineage>
</organism>
<dbReference type="InterPro" id="IPR022383">
    <property type="entry name" value="Lactate/malate_DH_C"/>
</dbReference>
<feature type="domain" description="Ribosomal eL28/Mak16" evidence="9">
    <location>
        <begin position="8"/>
        <end position="126"/>
    </location>
</feature>
<proteinExistence type="inferred from homology"/>
<gene>
    <name evidence="11" type="ORF">PISL3812_05774</name>
</gene>
<dbReference type="FunFam" id="3.40.50.720:FF:000013">
    <property type="entry name" value="Malate dehydrogenase"/>
    <property type="match status" value="1"/>
</dbReference>
<dbReference type="Proteomes" id="UP000054383">
    <property type="component" value="Unassembled WGS sequence"/>
</dbReference>
<evidence type="ECO:0000259" key="10">
    <source>
        <dbReference type="Pfam" id="PF02866"/>
    </source>
</evidence>
<dbReference type="SUPFAM" id="SSF56327">
    <property type="entry name" value="LDH C-terminal domain-like"/>
    <property type="match status" value="1"/>
</dbReference>